<sequence length="149" mass="17683">MSSDSDLFYGRIERLLDWLASGFCHPLPEHHMTWTEKDEEREERIKMRIIVDTYSPEEQAWGWYTYLDDTMDFPFEARCVTEREESPLKEGETIRVIGMSPTDPTLSQMFVTIEWMDRELGVPLEQLEPLEAGRDTEQAIADWQYWLGR</sequence>
<reference evidence="1 2" key="1">
    <citation type="journal article" date="2014" name="PLoS Genet.">
        <title>Phylogenetically driven sequencing of extremely halophilic archaea reveals strategies for static and dynamic osmo-response.</title>
        <authorList>
            <person name="Becker E.A."/>
            <person name="Seitzer P.M."/>
            <person name="Tritt A."/>
            <person name="Larsen D."/>
            <person name="Krusor M."/>
            <person name="Yao A.I."/>
            <person name="Wu D."/>
            <person name="Madern D."/>
            <person name="Eisen J.A."/>
            <person name="Darling A.E."/>
            <person name="Facciotti M.T."/>
        </authorList>
    </citation>
    <scope>NUCLEOTIDE SEQUENCE [LARGE SCALE GENOMIC DNA]</scope>
    <source>
        <strain evidence="1 2">JCM 13563</strain>
    </source>
</reference>
<dbReference type="InterPro" id="IPR043067">
    <property type="entry name" value="CcbP_b-brl"/>
</dbReference>
<dbReference type="PATRIC" id="fig|1230457.4.peg.3396"/>
<protein>
    <recommendedName>
        <fullName evidence="3">Calcium binding protein from Anabaena CcbP</fullName>
    </recommendedName>
</protein>
<dbReference type="Pfam" id="PF11535">
    <property type="entry name" value="Calci_bind_CcbP"/>
    <property type="match status" value="1"/>
</dbReference>
<dbReference type="InterPro" id="IPR020994">
    <property type="entry name" value="Uncharacterised_Ca-bd_CcbP"/>
</dbReference>
<organism evidence="1 2">
    <name type="scientific">Natrinema limicola JCM 13563</name>
    <dbReference type="NCBI Taxonomy" id="1230457"/>
    <lineage>
        <taxon>Archaea</taxon>
        <taxon>Methanobacteriati</taxon>
        <taxon>Methanobacteriota</taxon>
        <taxon>Stenosarchaea group</taxon>
        <taxon>Halobacteria</taxon>
        <taxon>Halobacteriales</taxon>
        <taxon>Natrialbaceae</taxon>
        <taxon>Natrinema</taxon>
    </lineage>
</organism>
<dbReference type="STRING" id="1230457.C476_17047"/>
<evidence type="ECO:0000313" key="2">
    <source>
        <dbReference type="Proteomes" id="UP000011615"/>
    </source>
</evidence>
<dbReference type="Proteomes" id="UP000011615">
    <property type="component" value="Unassembled WGS sequence"/>
</dbReference>
<name>M0C1R8_9EURY</name>
<dbReference type="eggNOG" id="arCOG10634">
    <property type="taxonomic scope" value="Archaea"/>
</dbReference>
<keyword evidence="2" id="KW-1185">Reference proteome</keyword>
<dbReference type="Gene3D" id="6.10.140.400">
    <property type="match status" value="1"/>
</dbReference>
<comment type="caution">
    <text evidence="1">The sequence shown here is derived from an EMBL/GenBank/DDBJ whole genome shotgun (WGS) entry which is preliminary data.</text>
</comment>
<proteinExistence type="predicted"/>
<dbReference type="AlphaFoldDB" id="M0C1R8"/>
<gene>
    <name evidence="1" type="ORF">C476_17047</name>
</gene>
<evidence type="ECO:0008006" key="3">
    <source>
        <dbReference type="Google" id="ProtNLM"/>
    </source>
</evidence>
<accession>M0C1R8</accession>
<dbReference type="Gene3D" id="2.30.30.530">
    <property type="entry name" value="Calcium binding protein CcbP, beta-barrel domain"/>
    <property type="match status" value="1"/>
</dbReference>
<evidence type="ECO:0000313" key="1">
    <source>
        <dbReference type="EMBL" id="ELZ16593.1"/>
    </source>
</evidence>
<dbReference type="EMBL" id="AOIT01000080">
    <property type="protein sequence ID" value="ELZ16593.1"/>
    <property type="molecule type" value="Genomic_DNA"/>
</dbReference>